<dbReference type="Pfam" id="PF14301">
    <property type="entry name" value="DUF4376"/>
    <property type="match status" value="1"/>
</dbReference>
<dbReference type="KEGG" id="ope:PU634_10255"/>
<dbReference type="AlphaFoldDB" id="A0AA50KM87"/>
<protein>
    <submittedName>
        <fullName evidence="2">DUF4376 domain-containing protein</fullName>
    </submittedName>
</protein>
<proteinExistence type="predicted"/>
<dbReference type="Proteomes" id="UP001223802">
    <property type="component" value="Chromosome"/>
</dbReference>
<accession>A0AA50KM87</accession>
<gene>
    <name evidence="2" type="ORF">PU634_10255</name>
</gene>
<organism evidence="2 3">
    <name type="scientific">Oceanimonas pelagia</name>
    <dbReference type="NCBI Taxonomy" id="3028314"/>
    <lineage>
        <taxon>Bacteria</taxon>
        <taxon>Pseudomonadati</taxon>
        <taxon>Pseudomonadota</taxon>
        <taxon>Gammaproteobacteria</taxon>
        <taxon>Aeromonadales</taxon>
        <taxon>Aeromonadaceae</taxon>
        <taxon>Oceanimonas</taxon>
    </lineage>
</organism>
<sequence>MIISHKSPDKSGRVNAQRHENIAAGFTWNGSVFDIDPDSMGLIASRALRLILDPDITELIWRSKDNQNITFTRGEFLNFSRAVDAHVESIYQQSWASKDPPYKNQ</sequence>
<name>A0AA50KM87_9GAMM</name>
<reference evidence="2 3" key="1">
    <citation type="submission" date="2023-02" db="EMBL/GenBank/DDBJ databases">
        <title>Complete genome sequence of a novel bacterium Oceanimonas sp. NTOU-MSR1 isolated from marine coast sediment.</title>
        <authorList>
            <person name="Yang H.-T."/>
            <person name="Chen Y.-L."/>
            <person name="Ho Y.-N."/>
        </authorList>
    </citation>
    <scope>NUCLEOTIDE SEQUENCE [LARGE SCALE GENOMIC DNA]</scope>
    <source>
        <strain evidence="2 3">NTOU-MSR1</strain>
    </source>
</reference>
<dbReference type="EMBL" id="CP118224">
    <property type="protein sequence ID" value="WMC09497.1"/>
    <property type="molecule type" value="Genomic_DNA"/>
</dbReference>
<evidence type="ECO:0000313" key="3">
    <source>
        <dbReference type="Proteomes" id="UP001223802"/>
    </source>
</evidence>
<keyword evidence="3" id="KW-1185">Reference proteome</keyword>
<feature type="domain" description="DUF4376" evidence="1">
    <location>
        <begin position="10"/>
        <end position="99"/>
    </location>
</feature>
<evidence type="ECO:0000259" key="1">
    <source>
        <dbReference type="Pfam" id="PF14301"/>
    </source>
</evidence>
<dbReference type="InterPro" id="IPR025484">
    <property type="entry name" value="DUF4376"/>
</dbReference>
<dbReference type="RefSeq" id="WP_306760692.1">
    <property type="nucleotide sequence ID" value="NZ_CP118224.1"/>
</dbReference>
<evidence type="ECO:0000313" key="2">
    <source>
        <dbReference type="EMBL" id="WMC09497.1"/>
    </source>
</evidence>